<dbReference type="Proteomes" id="UP000054995">
    <property type="component" value="Unassembled WGS sequence"/>
</dbReference>
<evidence type="ECO:0000313" key="3">
    <source>
        <dbReference type="Proteomes" id="UP000054995"/>
    </source>
</evidence>
<feature type="region of interest" description="Disordered" evidence="1">
    <location>
        <begin position="1"/>
        <end position="28"/>
    </location>
</feature>
<protein>
    <submittedName>
        <fullName evidence="2">Uncharacterized protein</fullName>
    </submittedName>
</protein>
<dbReference type="AlphaFoldDB" id="A0A0V1FRV3"/>
<organism evidence="2 3">
    <name type="scientific">Trichinella pseudospiralis</name>
    <name type="common">Parasitic roundworm</name>
    <dbReference type="NCBI Taxonomy" id="6337"/>
    <lineage>
        <taxon>Eukaryota</taxon>
        <taxon>Metazoa</taxon>
        <taxon>Ecdysozoa</taxon>
        <taxon>Nematoda</taxon>
        <taxon>Enoplea</taxon>
        <taxon>Dorylaimia</taxon>
        <taxon>Trichinellida</taxon>
        <taxon>Trichinellidae</taxon>
        <taxon>Trichinella</taxon>
    </lineage>
</organism>
<reference evidence="2 3" key="1">
    <citation type="submission" date="2015-01" db="EMBL/GenBank/DDBJ databases">
        <title>Evolution of Trichinella species and genotypes.</title>
        <authorList>
            <person name="Korhonen P.K."/>
            <person name="Edoardo P."/>
            <person name="Giuseppe L.R."/>
            <person name="Gasser R.B."/>
        </authorList>
    </citation>
    <scope>NUCLEOTIDE SEQUENCE [LARGE SCALE GENOMIC DNA]</scope>
    <source>
        <strain evidence="2">ISS470</strain>
    </source>
</reference>
<name>A0A0V1FRV3_TRIPS</name>
<sequence>MQKVQQSTTIKQSSQFSDKKSESISTNDSSFNSIQICSFRTHLLETEDESIKKHLNFSCACFAFKEGVQMHQCQSDHSDVTGLLPKPKLTLSMLNNTSNRPNICVSVCFQCFKIKTTPLRHTFTIFNQSNGIVVHLSYQCTDVSFDPMECLFHLRDEFMFACRSRVQTTANERNKHREKLTLSFDALLPLHFRRNWQRGALIAWGQLRRSAQMMKGKQAARETLDKLAV</sequence>
<comment type="caution">
    <text evidence="2">The sequence shown here is derived from an EMBL/GenBank/DDBJ whole genome shotgun (WGS) entry which is preliminary data.</text>
</comment>
<feature type="compositionally biased region" description="Polar residues" evidence="1">
    <location>
        <begin position="1"/>
        <end position="16"/>
    </location>
</feature>
<accession>A0A0V1FRV3</accession>
<gene>
    <name evidence="2" type="ORF">T4D_5191</name>
</gene>
<dbReference type="OrthoDB" id="5915882at2759"/>
<proteinExistence type="predicted"/>
<evidence type="ECO:0000256" key="1">
    <source>
        <dbReference type="SAM" id="MobiDB-lite"/>
    </source>
</evidence>
<dbReference type="EMBL" id="JYDT01000038">
    <property type="protein sequence ID" value="KRY88760.1"/>
    <property type="molecule type" value="Genomic_DNA"/>
</dbReference>
<keyword evidence="3" id="KW-1185">Reference proteome</keyword>
<evidence type="ECO:0000313" key="2">
    <source>
        <dbReference type="EMBL" id="KRY88760.1"/>
    </source>
</evidence>